<dbReference type="STRING" id="391625.PPSIR1_04823"/>
<dbReference type="Proteomes" id="UP000005801">
    <property type="component" value="Unassembled WGS sequence"/>
</dbReference>
<accession>A6FWT7</accession>
<reference evidence="1 2" key="1">
    <citation type="submission" date="2007-06" db="EMBL/GenBank/DDBJ databases">
        <authorList>
            <person name="Shimkets L."/>
            <person name="Ferriera S."/>
            <person name="Johnson J."/>
            <person name="Kravitz S."/>
            <person name="Beeson K."/>
            <person name="Sutton G."/>
            <person name="Rogers Y.-H."/>
            <person name="Friedman R."/>
            <person name="Frazier M."/>
            <person name="Venter J.C."/>
        </authorList>
    </citation>
    <scope>NUCLEOTIDE SEQUENCE [LARGE SCALE GENOMIC DNA]</scope>
    <source>
        <strain evidence="1 2">SIR-1</strain>
    </source>
</reference>
<protein>
    <submittedName>
        <fullName evidence="1">Uncharacterized protein</fullName>
    </submittedName>
</protein>
<dbReference type="AlphaFoldDB" id="A6FWT7"/>
<keyword evidence="2" id="KW-1185">Reference proteome</keyword>
<evidence type="ECO:0000313" key="1">
    <source>
        <dbReference type="EMBL" id="EDM81761.1"/>
    </source>
</evidence>
<sequence length="25" mass="2596">MLVASHDADFLAAVGFDEAIELSSS</sequence>
<organism evidence="1 2">
    <name type="scientific">Plesiocystis pacifica SIR-1</name>
    <dbReference type="NCBI Taxonomy" id="391625"/>
    <lineage>
        <taxon>Bacteria</taxon>
        <taxon>Pseudomonadati</taxon>
        <taxon>Myxococcota</taxon>
        <taxon>Polyangia</taxon>
        <taxon>Nannocystales</taxon>
        <taxon>Nannocystaceae</taxon>
        <taxon>Plesiocystis</taxon>
    </lineage>
</organism>
<name>A6FWT7_9BACT</name>
<proteinExistence type="predicted"/>
<gene>
    <name evidence="1" type="ORF">PPSIR1_04823</name>
</gene>
<dbReference type="EMBL" id="ABCS01000001">
    <property type="protein sequence ID" value="EDM81761.1"/>
    <property type="molecule type" value="Genomic_DNA"/>
</dbReference>
<evidence type="ECO:0000313" key="2">
    <source>
        <dbReference type="Proteomes" id="UP000005801"/>
    </source>
</evidence>
<comment type="caution">
    <text evidence="1">The sequence shown here is derived from an EMBL/GenBank/DDBJ whole genome shotgun (WGS) entry which is preliminary data.</text>
</comment>